<organism evidence="1 2">
    <name type="scientific">Staurois parvus</name>
    <dbReference type="NCBI Taxonomy" id="386267"/>
    <lineage>
        <taxon>Eukaryota</taxon>
        <taxon>Metazoa</taxon>
        <taxon>Chordata</taxon>
        <taxon>Craniata</taxon>
        <taxon>Vertebrata</taxon>
        <taxon>Euteleostomi</taxon>
        <taxon>Amphibia</taxon>
        <taxon>Batrachia</taxon>
        <taxon>Anura</taxon>
        <taxon>Neobatrachia</taxon>
        <taxon>Ranoidea</taxon>
        <taxon>Ranidae</taxon>
        <taxon>Staurois</taxon>
    </lineage>
</organism>
<sequence length="55" mass="6287">MIVTSYRGPPHGECITRCSVSEALFDWPYTIQFSAQFLPNFLKIYLQLCSARACL</sequence>
<dbReference type="EMBL" id="CATNWA010017530">
    <property type="protein sequence ID" value="CAI9601147.1"/>
    <property type="molecule type" value="Genomic_DNA"/>
</dbReference>
<evidence type="ECO:0000313" key="1">
    <source>
        <dbReference type="EMBL" id="CAI9601147.1"/>
    </source>
</evidence>
<accession>A0ABN9FYY1</accession>
<gene>
    <name evidence="1" type="ORF">SPARVUS_LOCUS12937477</name>
</gene>
<comment type="caution">
    <text evidence="1">The sequence shown here is derived from an EMBL/GenBank/DDBJ whole genome shotgun (WGS) entry which is preliminary data.</text>
</comment>
<dbReference type="Proteomes" id="UP001162483">
    <property type="component" value="Unassembled WGS sequence"/>
</dbReference>
<proteinExistence type="predicted"/>
<keyword evidence="2" id="KW-1185">Reference proteome</keyword>
<reference evidence="1" key="1">
    <citation type="submission" date="2023-05" db="EMBL/GenBank/DDBJ databases">
        <authorList>
            <person name="Stuckert A."/>
        </authorList>
    </citation>
    <scope>NUCLEOTIDE SEQUENCE</scope>
</reference>
<name>A0ABN9FYY1_9NEOB</name>
<protein>
    <submittedName>
        <fullName evidence="1">Uncharacterized protein</fullName>
    </submittedName>
</protein>
<evidence type="ECO:0000313" key="2">
    <source>
        <dbReference type="Proteomes" id="UP001162483"/>
    </source>
</evidence>
<feature type="non-terminal residue" evidence="1">
    <location>
        <position position="55"/>
    </location>
</feature>